<evidence type="ECO:0000256" key="2">
    <source>
        <dbReference type="SAM" id="Phobius"/>
    </source>
</evidence>
<feature type="compositionally biased region" description="Basic and acidic residues" evidence="1">
    <location>
        <begin position="1"/>
        <end position="14"/>
    </location>
</feature>
<dbReference type="AlphaFoldDB" id="A0A0N4ZNX0"/>
<sequence length="163" mass="19377">MYKHLKDYKKDQPRSSKVPPYISLPIGESMKNNELEIEKYIYDKPLSQKYSSEDIGTLFADIPLLFDNERMVIPTTDIEDFIVELPNLKPAQEIKKIQLPRKTSEIRMRNIEQMILENPKNMNLIEKCILVYEHRTFKDYIVCIIPFLITISIIILFIIYFFL</sequence>
<proteinExistence type="predicted"/>
<evidence type="ECO:0000256" key="1">
    <source>
        <dbReference type="SAM" id="MobiDB-lite"/>
    </source>
</evidence>
<protein>
    <submittedName>
        <fullName evidence="4">Miff domain-containing protein</fullName>
    </submittedName>
</protein>
<organism evidence="3 4">
    <name type="scientific">Parastrongyloides trichosuri</name>
    <name type="common">Possum-specific nematode worm</name>
    <dbReference type="NCBI Taxonomy" id="131310"/>
    <lineage>
        <taxon>Eukaryota</taxon>
        <taxon>Metazoa</taxon>
        <taxon>Ecdysozoa</taxon>
        <taxon>Nematoda</taxon>
        <taxon>Chromadorea</taxon>
        <taxon>Rhabditida</taxon>
        <taxon>Tylenchina</taxon>
        <taxon>Panagrolaimomorpha</taxon>
        <taxon>Strongyloidoidea</taxon>
        <taxon>Strongyloididae</taxon>
        <taxon>Parastrongyloides</taxon>
    </lineage>
</organism>
<accession>A0A0N4ZNX0</accession>
<dbReference type="WBParaSite" id="PTRK_0001023300.1">
    <property type="protein sequence ID" value="PTRK_0001023300.1"/>
    <property type="gene ID" value="PTRK_0001023300"/>
</dbReference>
<reference evidence="4" key="1">
    <citation type="submission" date="2017-02" db="UniProtKB">
        <authorList>
            <consortium name="WormBaseParasite"/>
        </authorList>
    </citation>
    <scope>IDENTIFICATION</scope>
</reference>
<dbReference type="Proteomes" id="UP000038045">
    <property type="component" value="Unplaced"/>
</dbReference>
<evidence type="ECO:0000313" key="3">
    <source>
        <dbReference type="Proteomes" id="UP000038045"/>
    </source>
</evidence>
<keyword evidence="2" id="KW-0472">Membrane</keyword>
<name>A0A0N4ZNX0_PARTI</name>
<evidence type="ECO:0000313" key="4">
    <source>
        <dbReference type="WBParaSite" id="PTRK_0001023300.1"/>
    </source>
</evidence>
<keyword evidence="2" id="KW-1133">Transmembrane helix</keyword>
<feature type="region of interest" description="Disordered" evidence="1">
    <location>
        <begin position="1"/>
        <end position="20"/>
    </location>
</feature>
<feature type="transmembrane region" description="Helical" evidence="2">
    <location>
        <begin position="140"/>
        <end position="162"/>
    </location>
</feature>
<keyword evidence="2" id="KW-0812">Transmembrane</keyword>
<keyword evidence="3" id="KW-1185">Reference proteome</keyword>